<dbReference type="Pfam" id="PF00293">
    <property type="entry name" value="NUDIX"/>
    <property type="match status" value="1"/>
</dbReference>
<dbReference type="EMBL" id="MCSW01000168">
    <property type="protein sequence ID" value="PMF21653.1"/>
    <property type="molecule type" value="Genomic_DNA"/>
</dbReference>
<dbReference type="InterPro" id="IPR020476">
    <property type="entry name" value="Nudix_hydrolase"/>
</dbReference>
<dbReference type="InterPro" id="IPR000086">
    <property type="entry name" value="NUDIX_hydrolase_dom"/>
</dbReference>
<dbReference type="AlphaFoldDB" id="A0A0N8GV55"/>
<comment type="cofactor">
    <cofactor evidence="1">
        <name>Mg(2+)</name>
        <dbReference type="ChEBI" id="CHEBI:18420"/>
    </cofactor>
</comment>
<evidence type="ECO:0000313" key="3">
    <source>
        <dbReference type="EMBL" id="PMF21653.1"/>
    </source>
</evidence>
<dbReference type="InterPro" id="IPR015797">
    <property type="entry name" value="NUDIX_hydrolase-like_dom_sf"/>
</dbReference>
<dbReference type="PANTHER" id="PTHR43046">
    <property type="entry name" value="GDP-MANNOSE MANNOSYL HYDROLASE"/>
    <property type="match status" value="1"/>
</dbReference>
<dbReference type="PRINTS" id="PR00502">
    <property type="entry name" value="NUDIXFAMILY"/>
</dbReference>
<dbReference type="PANTHER" id="PTHR43046:SF16">
    <property type="entry name" value="ADP-RIBOSE PYROPHOSPHATASE YJHB-RELATED"/>
    <property type="match status" value="1"/>
</dbReference>
<dbReference type="GO" id="GO:0016787">
    <property type="term" value="F:hydrolase activity"/>
    <property type="evidence" value="ECO:0007669"/>
    <property type="project" value="UniProtKB-KW"/>
</dbReference>
<sequence length="134" mass="15621">MKNVVQLVFVSRNQLLLAFRQNTEAFDQYWGFPSGRIEDGESPLDAAEREALEETSVSTNELNLAAELVDPTLPIRHYFYLCFDWVGKIENAEPNLCRELRWFNLDELPEKCTPITYVAMKKIKNALRDHQQRT</sequence>
<gene>
    <name evidence="3" type="ORF">BCV19_08170</name>
</gene>
<dbReference type="RefSeq" id="WP_054543306.1">
    <property type="nucleotide sequence ID" value="NZ_AP025508.1"/>
</dbReference>
<evidence type="ECO:0000256" key="1">
    <source>
        <dbReference type="ARBA" id="ARBA00001946"/>
    </source>
</evidence>
<accession>A0A0N8GV55</accession>
<protein>
    <submittedName>
        <fullName evidence="3">DNA mismatch repair protein MutT</fullName>
    </submittedName>
</protein>
<proteinExistence type="predicted"/>
<evidence type="ECO:0000256" key="2">
    <source>
        <dbReference type="ARBA" id="ARBA00022801"/>
    </source>
</evidence>
<dbReference type="Gene3D" id="3.90.79.10">
    <property type="entry name" value="Nucleoside Triphosphate Pyrophosphohydrolase"/>
    <property type="match status" value="1"/>
</dbReference>
<evidence type="ECO:0000313" key="4">
    <source>
        <dbReference type="Proteomes" id="UP000235405"/>
    </source>
</evidence>
<keyword evidence="2" id="KW-0378">Hydrolase</keyword>
<dbReference type="PROSITE" id="PS51462">
    <property type="entry name" value="NUDIX"/>
    <property type="match status" value="1"/>
</dbReference>
<dbReference type="Proteomes" id="UP000235405">
    <property type="component" value="Unassembled WGS sequence"/>
</dbReference>
<dbReference type="SUPFAM" id="SSF55811">
    <property type="entry name" value="Nudix"/>
    <property type="match status" value="1"/>
</dbReference>
<comment type="caution">
    <text evidence="3">The sequence shown here is derived from an EMBL/GenBank/DDBJ whole genome shotgun (WGS) entry which is preliminary data.</text>
</comment>
<reference evidence="4" key="1">
    <citation type="submission" date="2016-07" db="EMBL/GenBank/DDBJ databases">
        <title>Nontailed viruses are major unrecognized killers of bacteria in the ocean.</title>
        <authorList>
            <person name="Kauffman K."/>
            <person name="Hussain F."/>
            <person name="Yang J."/>
            <person name="Arevalo P."/>
            <person name="Brown J."/>
            <person name="Cutler M."/>
            <person name="Kelly L."/>
            <person name="Polz M.F."/>
        </authorList>
    </citation>
    <scope>NUCLEOTIDE SEQUENCE [LARGE SCALE GENOMIC DNA]</scope>
    <source>
        <strain evidence="4">10N.286.54.F3</strain>
    </source>
</reference>
<name>A0A0N8GV55_VIBSP</name>
<organism evidence="3 4">
    <name type="scientific">Vibrio splendidus</name>
    <dbReference type="NCBI Taxonomy" id="29497"/>
    <lineage>
        <taxon>Bacteria</taxon>
        <taxon>Pseudomonadati</taxon>
        <taxon>Pseudomonadota</taxon>
        <taxon>Gammaproteobacteria</taxon>
        <taxon>Vibrionales</taxon>
        <taxon>Vibrionaceae</taxon>
        <taxon>Vibrio</taxon>
    </lineage>
</organism>